<keyword evidence="1" id="KW-1133">Transmembrane helix</keyword>
<evidence type="ECO:0000313" key="3">
    <source>
        <dbReference type="Proteomes" id="UP000518752"/>
    </source>
</evidence>
<sequence length="207" mass="23485">MHRRQLDILYRLATGLHVSINLRIKISAIETAITPALLQGEDYAYVRLNVSGPKRISNRRFPNGNNSCVLTLSLQDLSENATAGTGREKLLDAFDEIYKAGNKAREYCIILTFIFEWISSEYDPSKQVPTWNSTSFNRLVLLTGTSDFYANGIRRILVKADDFPAILYDKMKRARMTMQRAYSKAISFILEVPFDFSALGGYIHSKS</sequence>
<dbReference type="EMBL" id="JAACJN010000100">
    <property type="protein sequence ID" value="KAF5374563.1"/>
    <property type="molecule type" value="Genomic_DNA"/>
</dbReference>
<comment type="caution">
    <text evidence="2">The sequence shown here is derived from an EMBL/GenBank/DDBJ whole genome shotgun (WGS) entry which is preliminary data.</text>
</comment>
<keyword evidence="1" id="KW-0812">Transmembrane</keyword>
<organism evidence="2 3">
    <name type="scientific">Collybiopsis confluens</name>
    <dbReference type="NCBI Taxonomy" id="2823264"/>
    <lineage>
        <taxon>Eukaryota</taxon>
        <taxon>Fungi</taxon>
        <taxon>Dikarya</taxon>
        <taxon>Basidiomycota</taxon>
        <taxon>Agaricomycotina</taxon>
        <taxon>Agaricomycetes</taxon>
        <taxon>Agaricomycetidae</taxon>
        <taxon>Agaricales</taxon>
        <taxon>Marasmiineae</taxon>
        <taxon>Omphalotaceae</taxon>
        <taxon>Collybiopsis</taxon>
    </lineage>
</organism>
<name>A0A8H5H0P8_9AGAR</name>
<accession>A0A8H5H0P8</accession>
<feature type="transmembrane region" description="Helical" evidence="1">
    <location>
        <begin position="181"/>
        <end position="203"/>
    </location>
</feature>
<dbReference type="Proteomes" id="UP000518752">
    <property type="component" value="Unassembled WGS sequence"/>
</dbReference>
<keyword evidence="1" id="KW-0472">Membrane</keyword>
<evidence type="ECO:0000313" key="2">
    <source>
        <dbReference type="EMBL" id="KAF5374563.1"/>
    </source>
</evidence>
<keyword evidence="3" id="KW-1185">Reference proteome</keyword>
<protein>
    <submittedName>
        <fullName evidence="2">Uncharacterized protein</fullName>
    </submittedName>
</protein>
<gene>
    <name evidence="2" type="ORF">D9757_010173</name>
</gene>
<evidence type="ECO:0000256" key="1">
    <source>
        <dbReference type="SAM" id="Phobius"/>
    </source>
</evidence>
<reference evidence="2 3" key="1">
    <citation type="journal article" date="2020" name="ISME J.">
        <title>Uncovering the hidden diversity of litter-decomposition mechanisms in mushroom-forming fungi.</title>
        <authorList>
            <person name="Floudas D."/>
            <person name="Bentzer J."/>
            <person name="Ahren D."/>
            <person name="Johansson T."/>
            <person name="Persson P."/>
            <person name="Tunlid A."/>
        </authorList>
    </citation>
    <scope>NUCLEOTIDE SEQUENCE [LARGE SCALE GENOMIC DNA]</scope>
    <source>
        <strain evidence="2 3">CBS 406.79</strain>
    </source>
</reference>
<dbReference type="AlphaFoldDB" id="A0A8H5H0P8"/>
<proteinExistence type="predicted"/>